<protein>
    <submittedName>
        <fullName evidence="5">Putative mitochodrial transcription termination factor</fullName>
    </submittedName>
    <submittedName>
        <fullName evidence="4">Transcription regulator mTERF family</fullName>
    </submittedName>
</protein>
<dbReference type="EMBL" id="CM007894">
    <property type="protein sequence ID" value="OTG25864.1"/>
    <property type="molecule type" value="Genomic_DNA"/>
</dbReference>
<sequence length="421" mass="48182">MAIRLKSRTTTLLSHKPRVLSSFFTERWFGVLVNQDYLVHKASCFIGGDVALTTTDWLRAPFSTCLGLSDKRVVEMKVTTDAHSNIPDENHKPQQDQLPPKNCRDLLKAWGCNDQETAQILERMPSLHKAKLDKLQSKLQILHDLGFTSSGLIKMISCRPRFLKCRLSNCLDERVRYLEHLFGSKEILQKAILRNPSVLTYDLNNMIIPTVELYKSMGIAGQDLTLMLLSRPTIIPRTSLNAEKLEYIRKTGITKDSKMYKYVVTLMAISRLETIREKIANLEKFGFFEDEIFRLLGVSPLLLTLSIDKVQRNMTFVVASMKQPARVVLEYPFLIYKNLETGLKPRMTLATKIDDMGLGPSINGPKVFTALRMTEKRFLKVYVDCHPPEIANMLMKCYADAKHVKRLAEKAKKIQHKGFPF</sequence>
<dbReference type="SMART" id="SM00733">
    <property type="entry name" value="Mterf"/>
    <property type="match status" value="5"/>
</dbReference>
<dbReference type="Proteomes" id="UP000215914">
    <property type="component" value="Chromosome 5"/>
</dbReference>
<dbReference type="OMA" id="VLRKWGC"/>
<dbReference type="PANTHER" id="PTHR13068:SF223">
    <property type="entry name" value="MITOCHONDRIAL TRANSCRIPTION TERMINATION FACTOR FAMILY PROTEIN"/>
    <property type="match status" value="1"/>
</dbReference>
<dbReference type="FunFam" id="1.25.70.10:FF:000026">
    <property type="entry name" value="Mitochondrial transcription termination factor family protein"/>
    <property type="match status" value="1"/>
</dbReference>
<evidence type="ECO:0000313" key="5">
    <source>
        <dbReference type="EMBL" id="OTG25864.1"/>
    </source>
</evidence>
<proteinExistence type="inferred from homology"/>
<keyword evidence="2" id="KW-0805">Transcription regulation</keyword>
<dbReference type="AlphaFoldDB" id="A0A251URY1"/>
<dbReference type="GO" id="GO:0003676">
    <property type="term" value="F:nucleic acid binding"/>
    <property type="evidence" value="ECO:0007669"/>
    <property type="project" value="InterPro"/>
</dbReference>
<name>A0A251URY1_HELAN</name>
<reference evidence="4 6" key="1">
    <citation type="journal article" date="2017" name="Nature">
        <title>The sunflower genome provides insights into oil metabolism, flowering and Asterid evolution.</title>
        <authorList>
            <person name="Badouin H."/>
            <person name="Gouzy J."/>
            <person name="Grassa C.J."/>
            <person name="Murat F."/>
            <person name="Staton S.E."/>
            <person name="Cottret L."/>
            <person name="Lelandais-Briere C."/>
            <person name="Owens G.L."/>
            <person name="Carrere S."/>
            <person name="Mayjonade B."/>
            <person name="Legrand L."/>
            <person name="Gill N."/>
            <person name="Kane N.C."/>
            <person name="Bowers J.E."/>
            <person name="Hubner S."/>
            <person name="Bellec A."/>
            <person name="Berard A."/>
            <person name="Berges H."/>
            <person name="Blanchet N."/>
            <person name="Boniface M.C."/>
            <person name="Brunel D."/>
            <person name="Catrice O."/>
            <person name="Chaidir N."/>
            <person name="Claudel C."/>
            <person name="Donnadieu C."/>
            <person name="Faraut T."/>
            <person name="Fievet G."/>
            <person name="Helmstetter N."/>
            <person name="King M."/>
            <person name="Knapp S.J."/>
            <person name="Lai Z."/>
            <person name="Le Paslier M.C."/>
            <person name="Lippi Y."/>
            <person name="Lorenzon L."/>
            <person name="Mandel J.R."/>
            <person name="Marage G."/>
            <person name="Marchand G."/>
            <person name="Marquand E."/>
            <person name="Bret-Mestries E."/>
            <person name="Morien E."/>
            <person name="Nambeesan S."/>
            <person name="Nguyen T."/>
            <person name="Pegot-Espagnet P."/>
            <person name="Pouilly N."/>
            <person name="Raftis F."/>
            <person name="Sallet E."/>
            <person name="Schiex T."/>
            <person name="Thomas J."/>
            <person name="Vandecasteele C."/>
            <person name="Vares D."/>
            <person name="Vear F."/>
            <person name="Vautrin S."/>
            <person name="Crespi M."/>
            <person name="Mangin B."/>
            <person name="Burke J.M."/>
            <person name="Salse J."/>
            <person name="Munos S."/>
            <person name="Vincourt P."/>
            <person name="Rieseberg L.H."/>
            <person name="Langlade N.B."/>
        </authorList>
    </citation>
    <scope>NUCLEOTIDE SEQUENCE [LARGE SCALE GENOMIC DNA]</scope>
    <source>
        <strain evidence="6">cv. SF193</strain>
        <tissue evidence="4">Leaves</tissue>
    </source>
</reference>
<dbReference type="FunCoup" id="A0A251URY1">
    <property type="interactions" value="56"/>
</dbReference>
<keyword evidence="2" id="KW-0806">Transcription termination</keyword>
<accession>A0A251URY1</accession>
<evidence type="ECO:0000313" key="6">
    <source>
        <dbReference type="Proteomes" id="UP000215914"/>
    </source>
</evidence>
<gene>
    <name evidence="5" type="ORF">HannXRQ_Chr05g0152291</name>
    <name evidence="4" type="ORF">HanXRQr2_Chr00c030g0833121</name>
</gene>
<dbReference type="GO" id="GO:0009658">
    <property type="term" value="P:chloroplast organization"/>
    <property type="evidence" value="ECO:0000318"/>
    <property type="project" value="GO_Central"/>
</dbReference>
<dbReference type="EMBL" id="MNCJ02000030">
    <property type="protein sequence ID" value="KAF5824248.1"/>
    <property type="molecule type" value="Genomic_DNA"/>
</dbReference>
<keyword evidence="3" id="KW-0809">Transit peptide</keyword>
<dbReference type="STRING" id="4232.A0A251URY1"/>
<dbReference type="GO" id="GO:0009507">
    <property type="term" value="C:chloroplast"/>
    <property type="evidence" value="ECO:0000318"/>
    <property type="project" value="GO_Central"/>
</dbReference>
<evidence type="ECO:0000256" key="2">
    <source>
        <dbReference type="ARBA" id="ARBA00022472"/>
    </source>
</evidence>
<evidence type="ECO:0000313" key="4">
    <source>
        <dbReference type="EMBL" id="KAF5824248.1"/>
    </source>
</evidence>
<evidence type="ECO:0000256" key="1">
    <source>
        <dbReference type="ARBA" id="ARBA00007692"/>
    </source>
</evidence>
<organism evidence="5 6">
    <name type="scientific">Helianthus annuus</name>
    <name type="common">Common sunflower</name>
    <dbReference type="NCBI Taxonomy" id="4232"/>
    <lineage>
        <taxon>Eukaryota</taxon>
        <taxon>Viridiplantae</taxon>
        <taxon>Streptophyta</taxon>
        <taxon>Embryophyta</taxon>
        <taxon>Tracheophyta</taxon>
        <taxon>Spermatophyta</taxon>
        <taxon>Magnoliopsida</taxon>
        <taxon>eudicotyledons</taxon>
        <taxon>Gunneridae</taxon>
        <taxon>Pentapetalae</taxon>
        <taxon>asterids</taxon>
        <taxon>campanulids</taxon>
        <taxon>Asterales</taxon>
        <taxon>Asteraceae</taxon>
        <taxon>Asteroideae</taxon>
        <taxon>Heliantheae alliance</taxon>
        <taxon>Heliantheae</taxon>
        <taxon>Helianthus</taxon>
    </lineage>
</organism>
<keyword evidence="2" id="KW-0804">Transcription</keyword>
<dbReference type="InParanoid" id="A0A251URY1"/>
<dbReference type="Gene3D" id="1.25.70.10">
    <property type="entry name" value="Transcription termination factor 3, mitochondrial"/>
    <property type="match status" value="1"/>
</dbReference>
<dbReference type="PANTHER" id="PTHR13068">
    <property type="entry name" value="CGI-12 PROTEIN-RELATED"/>
    <property type="match status" value="1"/>
</dbReference>
<dbReference type="InterPro" id="IPR038538">
    <property type="entry name" value="MTERF_sf"/>
</dbReference>
<dbReference type="GO" id="GO:0006353">
    <property type="term" value="P:DNA-templated transcription termination"/>
    <property type="evidence" value="ECO:0007669"/>
    <property type="project" value="UniProtKB-KW"/>
</dbReference>
<reference evidence="5" key="2">
    <citation type="submission" date="2017-02" db="EMBL/GenBank/DDBJ databases">
        <title>Sunflower complete genome.</title>
        <authorList>
            <person name="Langlade N."/>
            <person name="Munos S."/>
        </authorList>
    </citation>
    <scope>NUCLEOTIDE SEQUENCE [LARGE SCALE GENOMIC DNA]</scope>
    <source>
        <tissue evidence="5">Leaves</tissue>
    </source>
</reference>
<dbReference type="OrthoDB" id="637682at2759"/>
<dbReference type="Pfam" id="PF02536">
    <property type="entry name" value="mTERF"/>
    <property type="match status" value="1"/>
</dbReference>
<comment type="similarity">
    <text evidence="1">Belongs to the mTERF family.</text>
</comment>
<keyword evidence="6" id="KW-1185">Reference proteome</keyword>
<evidence type="ECO:0000256" key="3">
    <source>
        <dbReference type="ARBA" id="ARBA00022946"/>
    </source>
</evidence>
<dbReference type="InterPro" id="IPR003690">
    <property type="entry name" value="MTERF"/>
</dbReference>
<reference evidence="4" key="3">
    <citation type="submission" date="2020-06" db="EMBL/GenBank/DDBJ databases">
        <title>Helianthus annuus Genome sequencing and assembly Release 2.</title>
        <authorList>
            <person name="Gouzy J."/>
            <person name="Langlade N."/>
            <person name="Munos S."/>
        </authorList>
    </citation>
    <scope>NUCLEOTIDE SEQUENCE</scope>
    <source>
        <tissue evidence="4">Leaves</tissue>
    </source>
</reference>